<dbReference type="AlphaFoldDB" id="A0A3M7QFR2"/>
<name>A0A3M7QFR2_BRAPC</name>
<keyword evidence="2" id="KW-1185">Reference proteome</keyword>
<dbReference type="EMBL" id="REGN01006309">
    <property type="protein sequence ID" value="RNA10062.1"/>
    <property type="molecule type" value="Genomic_DNA"/>
</dbReference>
<protein>
    <submittedName>
        <fullName evidence="1">Uncharacterized protein</fullName>
    </submittedName>
</protein>
<sequence length="69" mass="7927">MRPHVVTSLLSHRKIPVFFSLAQFVTDSIKTIELLEIVIISIEEKAKFTWSIDIKVMQLDAQSGLMRLL</sequence>
<gene>
    <name evidence="1" type="ORF">BpHYR1_027154</name>
</gene>
<evidence type="ECO:0000313" key="1">
    <source>
        <dbReference type="EMBL" id="RNA10062.1"/>
    </source>
</evidence>
<comment type="caution">
    <text evidence="1">The sequence shown here is derived from an EMBL/GenBank/DDBJ whole genome shotgun (WGS) entry which is preliminary data.</text>
</comment>
<organism evidence="1 2">
    <name type="scientific">Brachionus plicatilis</name>
    <name type="common">Marine rotifer</name>
    <name type="synonym">Brachionus muelleri</name>
    <dbReference type="NCBI Taxonomy" id="10195"/>
    <lineage>
        <taxon>Eukaryota</taxon>
        <taxon>Metazoa</taxon>
        <taxon>Spiralia</taxon>
        <taxon>Gnathifera</taxon>
        <taxon>Rotifera</taxon>
        <taxon>Eurotatoria</taxon>
        <taxon>Monogononta</taxon>
        <taxon>Pseudotrocha</taxon>
        <taxon>Ploima</taxon>
        <taxon>Brachionidae</taxon>
        <taxon>Brachionus</taxon>
    </lineage>
</organism>
<proteinExistence type="predicted"/>
<evidence type="ECO:0000313" key="2">
    <source>
        <dbReference type="Proteomes" id="UP000276133"/>
    </source>
</evidence>
<reference evidence="1 2" key="1">
    <citation type="journal article" date="2018" name="Sci. Rep.">
        <title>Genomic signatures of local adaptation to the degree of environmental predictability in rotifers.</title>
        <authorList>
            <person name="Franch-Gras L."/>
            <person name="Hahn C."/>
            <person name="Garcia-Roger E.M."/>
            <person name="Carmona M.J."/>
            <person name="Serra M."/>
            <person name="Gomez A."/>
        </authorList>
    </citation>
    <scope>NUCLEOTIDE SEQUENCE [LARGE SCALE GENOMIC DNA]</scope>
    <source>
        <strain evidence="1">HYR1</strain>
    </source>
</reference>
<dbReference type="Proteomes" id="UP000276133">
    <property type="component" value="Unassembled WGS sequence"/>
</dbReference>
<accession>A0A3M7QFR2</accession>